<evidence type="ECO:0000256" key="1">
    <source>
        <dbReference type="SAM" id="Phobius"/>
    </source>
</evidence>
<accession>A0ABP9LSZ2</accession>
<keyword evidence="1" id="KW-0472">Membrane</keyword>
<comment type="caution">
    <text evidence="2">The sequence shown here is derived from an EMBL/GenBank/DDBJ whole genome shotgun (WGS) entry which is preliminary data.</text>
</comment>
<proteinExistence type="predicted"/>
<name>A0ABP9LSZ2_9RHOB</name>
<keyword evidence="3" id="KW-1185">Reference proteome</keyword>
<evidence type="ECO:0000313" key="2">
    <source>
        <dbReference type="EMBL" id="GAA5081489.1"/>
    </source>
</evidence>
<sequence length="131" mass="14899">MQDTPPPPPQYNQGQPYQAPPPNPLEPAFIIYITYIVGFVVPFAALGGLIYAYIERGKSPELDSHLTFQIRTFWWGVLMMVIGFVLTFVLVGFLVFLFWLVWTGIRIVTGLQLAQNRQPIRSVEVWGMKAV</sequence>
<keyword evidence="1" id="KW-1133">Transmembrane helix</keyword>
<feature type="transmembrane region" description="Helical" evidence="1">
    <location>
        <begin position="29"/>
        <end position="54"/>
    </location>
</feature>
<dbReference type="EMBL" id="BAABHW010000007">
    <property type="protein sequence ID" value="GAA5081489.1"/>
    <property type="molecule type" value="Genomic_DNA"/>
</dbReference>
<gene>
    <name evidence="2" type="ORF">GCM10023209_36240</name>
</gene>
<protein>
    <recommendedName>
        <fullName evidence="4">DUF4870 domain-containing protein</fullName>
    </recommendedName>
</protein>
<dbReference type="RefSeq" id="WP_259554070.1">
    <property type="nucleotide sequence ID" value="NZ_BAABHW010000007.1"/>
</dbReference>
<evidence type="ECO:0000313" key="3">
    <source>
        <dbReference type="Proteomes" id="UP001499910"/>
    </source>
</evidence>
<reference evidence="3" key="1">
    <citation type="journal article" date="2019" name="Int. J. Syst. Evol. Microbiol.">
        <title>The Global Catalogue of Microorganisms (GCM) 10K type strain sequencing project: providing services to taxonomists for standard genome sequencing and annotation.</title>
        <authorList>
            <consortium name="The Broad Institute Genomics Platform"/>
            <consortium name="The Broad Institute Genome Sequencing Center for Infectious Disease"/>
            <person name="Wu L."/>
            <person name="Ma J."/>
        </authorList>
    </citation>
    <scope>NUCLEOTIDE SEQUENCE [LARGE SCALE GENOMIC DNA]</scope>
    <source>
        <strain evidence="3">JCM 18015</strain>
    </source>
</reference>
<keyword evidence="1" id="KW-0812">Transmembrane</keyword>
<feature type="transmembrane region" description="Helical" evidence="1">
    <location>
        <begin position="75"/>
        <end position="102"/>
    </location>
</feature>
<dbReference type="Proteomes" id="UP001499910">
    <property type="component" value="Unassembled WGS sequence"/>
</dbReference>
<organism evidence="2 3">
    <name type="scientific">[Roseibacterium] beibuensis</name>
    <dbReference type="NCBI Taxonomy" id="1193142"/>
    <lineage>
        <taxon>Bacteria</taxon>
        <taxon>Pseudomonadati</taxon>
        <taxon>Pseudomonadota</taxon>
        <taxon>Alphaproteobacteria</taxon>
        <taxon>Rhodobacterales</taxon>
        <taxon>Roseobacteraceae</taxon>
        <taxon>Roseicyclus</taxon>
    </lineage>
</organism>
<evidence type="ECO:0008006" key="4">
    <source>
        <dbReference type="Google" id="ProtNLM"/>
    </source>
</evidence>